<feature type="compositionally biased region" description="Polar residues" evidence="2">
    <location>
        <begin position="1241"/>
        <end position="1252"/>
    </location>
</feature>
<keyword evidence="1" id="KW-0343">GTPase activation</keyword>
<dbReference type="WBParaSite" id="HCON_00043630-00001">
    <property type="protein sequence ID" value="HCON_00043630-00001"/>
    <property type="gene ID" value="HCON_00043630"/>
</dbReference>
<feature type="region of interest" description="Disordered" evidence="2">
    <location>
        <begin position="1489"/>
        <end position="1559"/>
    </location>
</feature>
<accession>A0A7I4Y4C8</accession>
<evidence type="ECO:0000259" key="3">
    <source>
        <dbReference type="PROSITE" id="PS50085"/>
    </source>
</evidence>
<feature type="compositionally biased region" description="Polar residues" evidence="2">
    <location>
        <begin position="532"/>
        <end position="555"/>
    </location>
</feature>
<evidence type="ECO:0000256" key="2">
    <source>
        <dbReference type="SAM" id="MobiDB-lite"/>
    </source>
</evidence>
<dbReference type="GO" id="GO:0051056">
    <property type="term" value="P:regulation of small GTPase mediated signal transduction"/>
    <property type="evidence" value="ECO:0007669"/>
    <property type="project" value="InterPro"/>
</dbReference>
<feature type="compositionally biased region" description="Low complexity" evidence="2">
    <location>
        <begin position="1144"/>
        <end position="1173"/>
    </location>
</feature>
<evidence type="ECO:0000256" key="1">
    <source>
        <dbReference type="ARBA" id="ARBA00022468"/>
    </source>
</evidence>
<evidence type="ECO:0000313" key="4">
    <source>
        <dbReference type="Proteomes" id="UP000025227"/>
    </source>
</evidence>
<feature type="compositionally biased region" description="Polar residues" evidence="2">
    <location>
        <begin position="445"/>
        <end position="454"/>
    </location>
</feature>
<feature type="compositionally biased region" description="Basic and acidic residues" evidence="2">
    <location>
        <begin position="435"/>
        <end position="444"/>
    </location>
</feature>
<feature type="compositionally biased region" description="Low complexity" evidence="2">
    <location>
        <begin position="510"/>
        <end position="527"/>
    </location>
</feature>
<dbReference type="PANTHER" id="PTHR21344:SF1">
    <property type="entry name" value="RAL GTPASE-ACTIVATING PROTEIN SUBUNIT BETA"/>
    <property type="match status" value="1"/>
</dbReference>
<dbReference type="PANTHER" id="PTHR21344">
    <property type="entry name" value="RAL GTPASE-ACTIVATING PROTEIN SUBUNIT BETA"/>
    <property type="match status" value="1"/>
</dbReference>
<proteinExistence type="predicted"/>
<dbReference type="PROSITE" id="PS50085">
    <property type="entry name" value="RAPGAP"/>
    <property type="match status" value="1"/>
</dbReference>
<organism evidence="4 5">
    <name type="scientific">Haemonchus contortus</name>
    <name type="common">Barber pole worm</name>
    <dbReference type="NCBI Taxonomy" id="6289"/>
    <lineage>
        <taxon>Eukaryota</taxon>
        <taxon>Metazoa</taxon>
        <taxon>Ecdysozoa</taxon>
        <taxon>Nematoda</taxon>
        <taxon>Chromadorea</taxon>
        <taxon>Rhabditida</taxon>
        <taxon>Rhabditina</taxon>
        <taxon>Rhabditomorpha</taxon>
        <taxon>Strongyloidea</taxon>
        <taxon>Trichostrongylidae</taxon>
        <taxon>Haemonchus</taxon>
    </lineage>
</organism>
<dbReference type="InterPro" id="IPR035974">
    <property type="entry name" value="Rap/Ran-GAP_sf"/>
</dbReference>
<feature type="region of interest" description="Disordered" evidence="2">
    <location>
        <begin position="1225"/>
        <end position="1252"/>
    </location>
</feature>
<evidence type="ECO:0000313" key="5">
    <source>
        <dbReference type="WBParaSite" id="HCON_00043630-00001"/>
    </source>
</evidence>
<feature type="compositionally biased region" description="Polar residues" evidence="2">
    <location>
        <begin position="1225"/>
        <end position="1234"/>
    </location>
</feature>
<reference evidence="5" key="1">
    <citation type="submission" date="2020-12" db="UniProtKB">
        <authorList>
            <consortium name="WormBaseParasite"/>
        </authorList>
    </citation>
    <scope>IDENTIFICATION</scope>
    <source>
        <strain evidence="5">MHco3</strain>
    </source>
</reference>
<feature type="domain" description="Rap-GAP" evidence="3">
    <location>
        <begin position="1364"/>
        <end position="1619"/>
    </location>
</feature>
<dbReference type="Pfam" id="PF20412">
    <property type="entry name" value="RALGAPB_N"/>
    <property type="match status" value="1"/>
</dbReference>
<dbReference type="InterPro" id="IPR039930">
    <property type="entry name" value="RALGAPB"/>
</dbReference>
<dbReference type="SUPFAM" id="SSF111347">
    <property type="entry name" value="Rap/Ran-GAP"/>
    <property type="match status" value="1"/>
</dbReference>
<feature type="compositionally biased region" description="Basic and acidic residues" evidence="2">
    <location>
        <begin position="479"/>
        <end position="505"/>
    </location>
</feature>
<dbReference type="OMA" id="CKSQWSS"/>
<dbReference type="GO" id="GO:0005096">
    <property type="term" value="F:GTPase activator activity"/>
    <property type="evidence" value="ECO:0007669"/>
    <property type="project" value="UniProtKB-KW"/>
</dbReference>
<feature type="region of interest" description="Disordered" evidence="2">
    <location>
        <begin position="424"/>
        <end position="555"/>
    </location>
</feature>
<dbReference type="InterPro" id="IPR046859">
    <property type="entry name" value="RGPA/RALGAPB_N"/>
</dbReference>
<sequence length="1704" mass="186934">MKQIIDFLEDVLGPSGNDCGSAGDGERAVLVPGSATMYEDWPTLEFPDFTKSILDLFSKTTSESVSSALLSELISSINEEDGQTSIRLQTDDQLRWCMQVLNYSLTLSFSSHRDFETVRGAVRIYLHWLRALTDFPDGNIPTPLLDTPEKYFRSIIDALRHLFCRRSDLKGEVPRGLAIERQAREVETVLDAVRDLTHTARRKYQNEVWARILSFLLNSADLLLADPLFPEEMGMRVGSRVVDTLFDLWFHAVLNEEIPSPTYWRTLAALCRRWRHHVTVVESWARKLLAMTVLVCRRMYGDDYCKIAIHDESITPFAFLPPVEEDGEVDLLYHSWFNLFCLLDSPVDILSHDLMQNKPINGGVSSFDETVEVQAPISLPLCFFLAATALQRMVDVFYGDRFVPIDFKESDILVQKWTMATPNPSLASEVTGSRPRSDFSREKASTVTDSTGASRDTRDTDGTLTHDMRSSFSSSSSAKEGRSMSDMTKRSVRTKHSESVIDDHSGANMSASQHSQHSQHLSSTSASRHTNEQISPKTAESVSQGRATDAKQSVMSGDSSLRPLALQFVVHTLAVNPAYTPWVDEKGPKAERILDLTMEWLLAAACAKSEHKAKAEVTDDVISSLSLHSLDLDDVPEAMIAGGGNKRRSIASSASSTAGDSSKTEAGNNAFYSDGIDGVSAGRAAAIAALTRIVCSKRTNEKLPNQQLARFLSAIHDALVEKDRLVLCSLFFYGQNLFRLGLPGVEAILPHYLFALDIILIESAKIRLHPSIPEVEVRRACLRGLSSVVCWPTTFGMSKIPQLPESANLKSSAASYLQLRSRVYKTLVFSLRNETDPINLHLTLAMCTVLMEESCSFDLGLTEEQTREMVRMAAQQHGNQTTEKGLCVSFVRGLVSAICDRICRPEWTGEHSVSLAAIDVLNCLSHLHPTVLFNNKDVSTGSLIVASLCRFIETQLNKPPPLHSKDLHSTVVAAYNSIAVWLNAAPILAECESVLNTVAEAVQLGVTGSKRKDSAPDDCKAASKRVLEAAEYLMYSLFSVVGRTGQTICDERRLLYTYGPAAIDTTKFLHVIVNGDTLLSLHEASHIKELADGCPCVLYIRRSPMQPASAGVAKLRPHPDGYKPEQQQPPAPLSSTFDTVKAGSAASSQLSKPSDSLSVASSSTAASNVSGSSTISKGSQENKTAQSVAAGSILSGVSTASVESSRTTVPVSSSSMLAEVQSTRSAASAPQITVSHVKASPQPSQTTNSSIGDQFEISPEFLKVSCKLDTSVRPLEASKETDAIEAELRRIDVETPQQKAIRERNRWTLMSDEDRRVKPALSPQTCKSIRILLYDMGLVDRVSFGKDIVCLDSGQSSEFYRSLHEMVDSCPARALHTTHIFYVKEGQRSAVDILENAANVQNTRADFCGFLAGLGEGVEIGVHDSWTGHWSTAFSSERKPFEEPDAVDHYIVDGVTHAIWWTDSGSELVFVLPTERSLRAFKQDLSSPAVSSRRGSSKTPSAMSVSSEDAKGDNSLSAEVFHETARKKTSSSIGGSEREKEGLFSYGGGGSSMGNAPPTRKSAEVRVMLVWLERAEDMLHFPVEELLSACDDGGDRVSNSANERPGHLAIFVHQVEPGLVNIRTKGTANRFGEAGPLCDSMVVSLASLPSLVRLTVLNIVRRKVAEIDNYQFTHTKRRQAIIDFGKKYAANLTYEDFLLRLMMC</sequence>
<feature type="compositionally biased region" description="Polar residues" evidence="2">
    <location>
        <begin position="1498"/>
        <end position="1507"/>
    </location>
</feature>
<dbReference type="InterPro" id="IPR000331">
    <property type="entry name" value="Rap/Ran_GAP_dom"/>
</dbReference>
<dbReference type="Proteomes" id="UP000025227">
    <property type="component" value="Unplaced"/>
</dbReference>
<dbReference type="OrthoDB" id="10009983at2759"/>
<protein>
    <submittedName>
        <fullName evidence="5">Rap-GAP domain-containing protein</fullName>
    </submittedName>
</protein>
<name>A0A7I4Y4C8_HAECO</name>
<dbReference type="Gene3D" id="3.40.50.11210">
    <property type="entry name" value="Rap/Ran-GAP"/>
    <property type="match status" value="1"/>
</dbReference>
<feature type="compositionally biased region" description="Basic and acidic residues" evidence="2">
    <location>
        <begin position="455"/>
        <end position="469"/>
    </location>
</feature>
<keyword evidence="4" id="KW-1185">Reference proteome</keyword>
<feature type="region of interest" description="Disordered" evidence="2">
    <location>
        <begin position="1109"/>
        <end position="1182"/>
    </location>
</feature>